<organism evidence="5 6">
    <name type="scientific">Haemaphysalis longicornis</name>
    <name type="common">Bush tick</name>
    <dbReference type="NCBI Taxonomy" id="44386"/>
    <lineage>
        <taxon>Eukaryota</taxon>
        <taxon>Metazoa</taxon>
        <taxon>Ecdysozoa</taxon>
        <taxon>Arthropoda</taxon>
        <taxon>Chelicerata</taxon>
        <taxon>Arachnida</taxon>
        <taxon>Acari</taxon>
        <taxon>Parasitiformes</taxon>
        <taxon>Ixodida</taxon>
        <taxon>Ixodoidea</taxon>
        <taxon>Ixodidae</taxon>
        <taxon>Haemaphysalinae</taxon>
        <taxon>Haemaphysalis</taxon>
    </lineage>
</organism>
<dbReference type="PROSITE" id="PS51253">
    <property type="entry name" value="HTH_CENPB"/>
    <property type="match status" value="1"/>
</dbReference>
<dbReference type="SMART" id="SM00674">
    <property type="entry name" value="CENPB"/>
    <property type="match status" value="1"/>
</dbReference>
<dbReference type="InterPro" id="IPR009057">
    <property type="entry name" value="Homeodomain-like_sf"/>
</dbReference>
<dbReference type="GO" id="GO:0005634">
    <property type="term" value="C:nucleus"/>
    <property type="evidence" value="ECO:0007669"/>
    <property type="project" value="UniProtKB-SubCell"/>
</dbReference>
<name>A0A9J6GD24_HAELO</name>
<reference evidence="5 6" key="1">
    <citation type="journal article" date="2020" name="Cell">
        <title>Large-Scale Comparative Analyses of Tick Genomes Elucidate Their Genetic Diversity and Vector Capacities.</title>
        <authorList>
            <consortium name="Tick Genome and Microbiome Consortium (TIGMIC)"/>
            <person name="Jia N."/>
            <person name="Wang J."/>
            <person name="Shi W."/>
            <person name="Du L."/>
            <person name="Sun Y."/>
            <person name="Zhan W."/>
            <person name="Jiang J.F."/>
            <person name="Wang Q."/>
            <person name="Zhang B."/>
            <person name="Ji P."/>
            <person name="Bell-Sakyi L."/>
            <person name="Cui X.M."/>
            <person name="Yuan T.T."/>
            <person name="Jiang B.G."/>
            <person name="Yang W.F."/>
            <person name="Lam T.T."/>
            <person name="Chang Q.C."/>
            <person name="Ding S.J."/>
            <person name="Wang X.J."/>
            <person name="Zhu J.G."/>
            <person name="Ruan X.D."/>
            <person name="Zhao L."/>
            <person name="Wei J.T."/>
            <person name="Ye R.Z."/>
            <person name="Que T.C."/>
            <person name="Du C.H."/>
            <person name="Zhou Y.H."/>
            <person name="Cheng J.X."/>
            <person name="Dai P.F."/>
            <person name="Guo W.B."/>
            <person name="Han X.H."/>
            <person name="Huang E.J."/>
            <person name="Li L.F."/>
            <person name="Wei W."/>
            <person name="Gao Y.C."/>
            <person name="Liu J.Z."/>
            <person name="Shao H.Z."/>
            <person name="Wang X."/>
            <person name="Wang C.C."/>
            <person name="Yang T.C."/>
            <person name="Huo Q.B."/>
            <person name="Li W."/>
            <person name="Chen H.Y."/>
            <person name="Chen S.E."/>
            <person name="Zhou L.G."/>
            <person name="Ni X.B."/>
            <person name="Tian J.H."/>
            <person name="Sheng Y."/>
            <person name="Liu T."/>
            <person name="Pan Y.S."/>
            <person name="Xia L.Y."/>
            <person name="Li J."/>
            <person name="Zhao F."/>
            <person name="Cao W.C."/>
        </authorList>
    </citation>
    <scope>NUCLEOTIDE SEQUENCE [LARGE SCALE GENOMIC DNA]</scope>
    <source>
        <strain evidence="5">HaeL-2018</strain>
    </source>
</reference>
<dbReference type="Proteomes" id="UP000821853">
    <property type="component" value="Chromosome 4"/>
</dbReference>
<dbReference type="Gene3D" id="1.10.10.60">
    <property type="entry name" value="Homeodomain-like"/>
    <property type="match status" value="2"/>
</dbReference>
<dbReference type="SUPFAM" id="SSF46689">
    <property type="entry name" value="Homeodomain-like"/>
    <property type="match status" value="2"/>
</dbReference>
<evidence type="ECO:0000256" key="1">
    <source>
        <dbReference type="ARBA" id="ARBA00004123"/>
    </source>
</evidence>
<proteinExistence type="predicted"/>
<dbReference type="GO" id="GO:0003677">
    <property type="term" value="F:DNA binding"/>
    <property type="evidence" value="ECO:0007669"/>
    <property type="project" value="UniProtKB-KW"/>
</dbReference>
<dbReference type="InterPro" id="IPR007889">
    <property type="entry name" value="HTH_Psq"/>
</dbReference>
<comment type="subcellular location">
    <subcellularLocation>
        <location evidence="1">Nucleus</location>
    </subcellularLocation>
</comment>
<keyword evidence="2" id="KW-0238">DNA-binding</keyword>
<evidence type="ECO:0000313" key="5">
    <source>
        <dbReference type="EMBL" id="KAH9372987.1"/>
    </source>
</evidence>
<dbReference type="InterPro" id="IPR006600">
    <property type="entry name" value="HTH_CenpB_DNA-bd_dom"/>
</dbReference>
<feature type="domain" description="HTH CENPB-type" evidence="4">
    <location>
        <begin position="62"/>
        <end position="133"/>
    </location>
</feature>
<comment type="caution">
    <text evidence="5">The sequence shown here is derived from an EMBL/GenBank/DDBJ whole genome shotgun (WGS) entry which is preliminary data.</text>
</comment>
<accession>A0A9J6GD24</accession>
<gene>
    <name evidence="5" type="ORF">HPB48_019810</name>
</gene>
<dbReference type="InterPro" id="IPR050863">
    <property type="entry name" value="CenT-Element_Derived"/>
</dbReference>
<protein>
    <recommendedName>
        <fullName evidence="4">HTH CENPB-type domain-containing protein</fullName>
    </recommendedName>
</protein>
<evidence type="ECO:0000313" key="6">
    <source>
        <dbReference type="Proteomes" id="UP000821853"/>
    </source>
</evidence>
<dbReference type="Pfam" id="PF03221">
    <property type="entry name" value="HTH_Tnp_Tc5"/>
    <property type="match status" value="1"/>
</dbReference>
<keyword evidence="6" id="KW-1185">Reference proteome</keyword>
<dbReference type="EMBL" id="JABSTR010000006">
    <property type="protein sequence ID" value="KAH9372987.1"/>
    <property type="molecule type" value="Genomic_DNA"/>
</dbReference>
<keyword evidence="3" id="KW-0539">Nucleus</keyword>
<sequence length="147" mass="16412">MSRKRTVLSLGEKLEIIKEAEKRHGATKSIIARDLKMPKSSLKTILAKKAMAVHNASKLGLKREAAKEGKYEKFEKVLVTCLHYTRNSAINIDGAMLKEKADLVASHLGMDDFRAFNGWLDRFRKRNKGVYSGFCGGRTAVDVSTVN</sequence>
<evidence type="ECO:0000256" key="2">
    <source>
        <dbReference type="ARBA" id="ARBA00023125"/>
    </source>
</evidence>
<evidence type="ECO:0000259" key="4">
    <source>
        <dbReference type="PROSITE" id="PS51253"/>
    </source>
</evidence>
<evidence type="ECO:0000256" key="3">
    <source>
        <dbReference type="ARBA" id="ARBA00023242"/>
    </source>
</evidence>
<dbReference type="PANTHER" id="PTHR19303">
    <property type="entry name" value="TRANSPOSON"/>
    <property type="match status" value="1"/>
</dbReference>
<dbReference type="OMA" id="CEQFLAH"/>
<dbReference type="VEuPathDB" id="VectorBase:HLOH_064676"/>
<dbReference type="PANTHER" id="PTHR19303:SF69">
    <property type="entry name" value="MAJOR CENTROMERE AUTOANTIGEN B"/>
    <property type="match status" value="1"/>
</dbReference>
<dbReference type="OrthoDB" id="6491489at2759"/>
<dbReference type="Pfam" id="PF04218">
    <property type="entry name" value="CENP-B_N"/>
    <property type="match status" value="1"/>
</dbReference>
<dbReference type="AlphaFoldDB" id="A0A9J6GD24"/>